<dbReference type="VEuPathDB" id="FungiDB:BTJ68_01792"/>
<feature type="region of interest" description="Disordered" evidence="1">
    <location>
        <begin position="129"/>
        <end position="156"/>
    </location>
</feature>
<dbReference type="Proteomes" id="UP000269539">
    <property type="component" value="Unassembled WGS sequence"/>
</dbReference>
<proteinExistence type="predicted"/>
<dbReference type="AlphaFoldDB" id="A0A3M7AN52"/>
<protein>
    <submittedName>
        <fullName evidence="2">Uncharacterized protein</fullName>
    </submittedName>
</protein>
<organism evidence="2 3">
    <name type="scientific">Hortaea werneckii</name>
    <name type="common">Black yeast</name>
    <name type="synonym">Cladosporium werneckii</name>
    <dbReference type="NCBI Taxonomy" id="91943"/>
    <lineage>
        <taxon>Eukaryota</taxon>
        <taxon>Fungi</taxon>
        <taxon>Dikarya</taxon>
        <taxon>Ascomycota</taxon>
        <taxon>Pezizomycotina</taxon>
        <taxon>Dothideomycetes</taxon>
        <taxon>Dothideomycetidae</taxon>
        <taxon>Mycosphaerellales</taxon>
        <taxon>Teratosphaeriaceae</taxon>
        <taxon>Hortaea</taxon>
    </lineage>
</organism>
<accession>A0A3M7AN52</accession>
<sequence length="305" mass="33717">LTRHSESHECAEIGASAYLLGANIYDSRLAEHSYTLFELAALTFTMKDPNYIPHWAEEVAPRLHIHDNDITNENRPLVQHNRLPTPSTMPAEIDLKRSRSPARNIAQLRDLSASAILMLFTPVMVPPGFHTHNEKSDTKPSEEVSTPTPNASSKITTDPFEVLGKAFSKHHRRIRHVPYVPAVGFTETHEAFLAQADAVILVSCGPDQHSTSIKVESTTKDDSDMLLAKQAQFAHDASLALAEIVGDGSDRNVPMINFHFGDDQWPDQVTEYLNVWAGERYSKESVARIVELVFGDGDGDGAGRA</sequence>
<feature type="compositionally biased region" description="Polar residues" evidence="1">
    <location>
        <begin position="143"/>
        <end position="156"/>
    </location>
</feature>
<evidence type="ECO:0000256" key="1">
    <source>
        <dbReference type="SAM" id="MobiDB-lite"/>
    </source>
</evidence>
<evidence type="ECO:0000313" key="2">
    <source>
        <dbReference type="EMBL" id="RMY28986.1"/>
    </source>
</evidence>
<feature type="compositionally biased region" description="Basic and acidic residues" evidence="1">
    <location>
        <begin position="131"/>
        <end position="142"/>
    </location>
</feature>
<feature type="non-terminal residue" evidence="2">
    <location>
        <position position="1"/>
    </location>
</feature>
<name>A0A3M7AN52_HORWE</name>
<dbReference type="EMBL" id="QWIO01005274">
    <property type="protein sequence ID" value="RMY28986.1"/>
    <property type="molecule type" value="Genomic_DNA"/>
</dbReference>
<gene>
    <name evidence="2" type="ORF">D0864_17016</name>
</gene>
<comment type="caution">
    <text evidence="2">The sequence shown here is derived from an EMBL/GenBank/DDBJ whole genome shotgun (WGS) entry which is preliminary data.</text>
</comment>
<evidence type="ECO:0000313" key="3">
    <source>
        <dbReference type="Proteomes" id="UP000269539"/>
    </source>
</evidence>
<reference evidence="2 3" key="1">
    <citation type="journal article" date="2018" name="BMC Genomics">
        <title>Genomic evidence for intraspecific hybridization in a clonal and extremely halotolerant yeast.</title>
        <authorList>
            <person name="Gostincar C."/>
            <person name="Stajich J.E."/>
            <person name="Zupancic J."/>
            <person name="Zalar P."/>
            <person name="Gunde-Cimerman N."/>
        </authorList>
    </citation>
    <scope>NUCLEOTIDE SEQUENCE [LARGE SCALE GENOMIC DNA]</scope>
    <source>
        <strain evidence="2 3">EXF-10513</strain>
    </source>
</reference>